<evidence type="ECO:0000313" key="2">
    <source>
        <dbReference type="EMBL" id="QEA32717.1"/>
    </source>
</evidence>
<dbReference type="Pfam" id="PF04266">
    <property type="entry name" value="ASCH"/>
    <property type="match status" value="1"/>
</dbReference>
<dbReference type="SUPFAM" id="SSF88697">
    <property type="entry name" value="PUA domain-like"/>
    <property type="match status" value="1"/>
</dbReference>
<dbReference type="CDD" id="cd06553">
    <property type="entry name" value="ASCH_Ef3133_like"/>
    <property type="match status" value="1"/>
</dbReference>
<evidence type="ECO:0000313" key="3">
    <source>
        <dbReference type="Proteomes" id="UP000321332"/>
    </source>
</evidence>
<dbReference type="SUPFAM" id="SSF100950">
    <property type="entry name" value="NagB/RpiA/CoA transferase-like"/>
    <property type="match status" value="1"/>
</dbReference>
<proteinExistence type="predicted"/>
<keyword evidence="2" id="KW-0436">Ligase</keyword>
<dbReference type="InterPro" id="IPR002698">
    <property type="entry name" value="FTHF_cligase"/>
</dbReference>
<dbReference type="Pfam" id="PF01812">
    <property type="entry name" value="5-FTHF_cyc-lig"/>
    <property type="match status" value="1"/>
</dbReference>
<protein>
    <submittedName>
        <fullName evidence="2">5-formyltetrahydrofolate cyclo-ligase</fullName>
        <ecNumber evidence="2">6.3.3.2</ecNumber>
    </submittedName>
</protein>
<dbReference type="EMBL" id="CP042374">
    <property type="protein sequence ID" value="QEA32717.1"/>
    <property type="molecule type" value="Genomic_DNA"/>
</dbReference>
<organism evidence="2 3">
    <name type="scientific">Leuconostoc carnosum</name>
    <dbReference type="NCBI Taxonomy" id="1252"/>
    <lineage>
        <taxon>Bacteria</taxon>
        <taxon>Bacillati</taxon>
        <taxon>Bacillota</taxon>
        <taxon>Bacilli</taxon>
        <taxon>Lactobacillales</taxon>
        <taxon>Lactobacillaceae</taxon>
        <taxon>Leuconostoc</taxon>
    </lineage>
</organism>
<dbReference type="RefSeq" id="WP_014974413.1">
    <property type="nucleotide sequence ID" value="NZ_CP042374.1"/>
</dbReference>
<dbReference type="PANTHER" id="PTHR39203:SF1">
    <property type="entry name" value="CYTOPLASMIC PROTEIN"/>
    <property type="match status" value="1"/>
</dbReference>
<dbReference type="AlphaFoldDB" id="A0AAE6M1E5"/>
<dbReference type="PANTHER" id="PTHR39203">
    <property type="entry name" value="CYTOPLASMIC PROTEIN-RELATED"/>
    <property type="match status" value="1"/>
</dbReference>
<dbReference type="GO" id="GO:0030272">
    <property type="term" value="F:5-formyltetrahydrofolate cyclo-ligase activity"/>
    <property type="evidence" value="ECO:0007669"/>
    <property type="project" value="UniProtKB-EC"/>
</dbReference>
<dbReference type="InterPro" id="IPR024185">
    <property type="entry name" value="FTHF_cligase-like_sf"/>
</dbReference>
<dbReference type="InterPro" id="IPR015947">
    <property type="entry name" value="PUA-like_sf"/>
</dbReference>
<name>A0AAE6M1E5_LEUCA</name>
<dbReference type="InterPro" id="IPR037171">
    <property type="entry name" value="NagB/RpiA_transferase-like"/>
</dbReference>
<dbReference type="Gene3D" id="3.10.400.10">
    <property type="entry name" value="Sulfate adenylyltransferase"/>
    <property type="match status" value="1"/>
</dbReference>
<dbReference type="OMA" id="FWQHELA"/>
<dbReference type="InterPro" id="IPR007374">
    <property type="entry name" value="ASCH_domain"/>
</dbReference>
<dbReference type="EC" id="6.3.3.2" evidence="2"/>
<evidence type="ECO:0000259" key="1">
    <source>
        <dbReference type="SMART" id="SM01022"/>
    </source>
</evidence>
<reference evidence="2 3" key="1">
    <citation type="submission" date="2019-06" db="EMBL/GenBank/DDBJ databases">
        <title>Genome analyses of bacteria isolated from kimchi.</title>
        <authorList>
            <person name="Lee S."/>
            <person name="Ahn S."/>
            <person name="Roh S."/>
        </authorList>
    </citation>
    <scope>NUCLEOTIDE SEQUENCE [LARGE SCALE GENOMIC DNA]</scope>
    <source>
        <strain evidence="2 3">CBA3620</strain>
    </source>
</reference>
<dbReference type="SMART" id="SM01022">
    <property type="entry name" value="ASCH"/>
    <property type="match status" value="1"/>
</dbReference>
<accession>A0AAE6M1E5</accession>
<dbReference type="NCBIfam" id="TIGR02727">
    <property type="entry name" value="MTHFS_bact"/>
    <property type="match status" value="1"/>
</dbReference>
<dbReference type="InterPro" id="IPR009326">
    <property type="entry name" value="DUF984"/>
</dbReference>
<dbReference type="Gene3D" id="3.40.50.10420">
    <property type="entry name" value="NagB/RpiA/CoA transferase-like"/>
    <property type="match status" value="1"/>
</dbReference>
<feature type="domain" description="ASCH" evidence="1">
    <location>
        <begin position="204"/>
        <end position="327"/>
    </location>
</feature>
<gene>
    <name evidence="2" type="ORF">FGL89_00470</name>
</gene>
<dbReference type="GeneID" id="61186193"/>
<dbReference type="Proteomes" id="UP000321332">
    <property type="component" value="Chromosome"/>
</dbReference>
<sequence length="328" mass="37683">MDDKVKLRQQQKQRLADYRGLERLEEEKNLHELLFQSNQWQLAKVVALTLSLPVEFNTAPIIQRAWQDKKQVVVPKIVANQMFFVLITPDSTYKSGMMSILEPVNDVPFDKQAIDLAIIPGLAFTRTGYRLGYGAGYFDRFLSDFHGKTIALAMKPQLVDYLPIEPHDEQVEYILNSNMAVIMDFWRGYLKQESLSLDTPLPVFDMFGNEGLADELATLIADGTKTATASWYDGYLIDNEPVPVKNSYFIVLNSKKLPVAIIQNTDVTIASFDEVNSEHAYLEGEGDRSLNYWRTVHQNFWESELAMYDVTFNEKIKVVLERFKVVYQ</sequence>